<feature type="domain" description="Retrovirus-related Pol polyprotein from transposon TNT 1-94-like beta-barrel" evidence="2">
    <location>
        <begin position="214"/>
        <end position="291"/>
    </location>
</feature>
<evidence type="ECO:0000259" key="2">
    <source>
        <dbReference type="Pfam" id="PF22936"/>
    </source>
</evidence>
<keyword evidence="3" id="KW-0418">Kinase</keyword>
<gene>
    <name evidence="3" type="ORF">EV44_g0109</name>
</gene>
<dbReference type="InterPro" id="IPR054722">
    <property type="entry name" value="PolX-like_BBD"/>
</dbReference>
<keyword evidence="1" id="KW-0812">Transmembrane</keyword>
<dbReference type="GO" id="GO:0016301">
    <property type="term" value="F:kinase activity"/>
    <property type="evidence" value="ECO:0007669"/>
    <property type="project" value="UniProtKB-KW"/>
</dbReference>
<dbReference type="Pfam" id="PF22936">
    <property type="entry name" value="Pol_BBD"/>
    <property type="match status" value="1"/>
</dbReference>
<evidence type="ECO:0000256" key="1">
    <source>
        <dbReference type="SAM" id="Phobius"/>
    </source>
</evidence>
<keyword evidence="1" id="KW-0472">Membrane</keyword>
<evidence type="ECO:0000313" key="3">
    <source>
        <dbReference type="EMBL" id="KHJ35517.1"/>
    </source>
</evidence>
<name>A0A0B1P9Z5_UNCNE</name>
<accession>A0A0B1P9Z5</accession>
<dbReference type="HOGENOM" id="CLU_680068_0_0_1"/>
<protein>
    <submittedName>
        <fullName evidence="3">Putative serine threonine protein kinase domain protein</fullName>
    </submittedName>
</protein>
<reference evidence="3 4" key="1">
    <citation type="journal article" date="2014" name="BMC Genomics">
        <title>Adaptive genomic structural variation in the grape powdery mildew pathogen, Erysiphe necator.</title>
        <authorList>
            <person name="Jones L."/>
            <person name="Riaz S."/>
            <person name="Morales-Cruz A."/>
            <person name="Amrine K.C."/>
            <person name="McGuire B."/>
            <person name="Gubler W.D."/>
            <person name="Walker M.A."/>
            <person name="Cantu D."/>
        </authorList>
    </citation>
    <scope>NUCLEOTIDE SEQUENCE [LARGE SCALE GENOMIC DNA]</scope>
    <source>
        <strain evidence="4">c</strain>
    </source>
</reference>
<feature type="transmembrane region" description="Helical" evidence="1">
    <location>
        <begin position="6"/>
        <end position="27"/>
    </location>
</feature>
<evidence type="ECO:0000313" key="4">
    <source>
        <dbReference type="Proteomes" id="UP000030854"/>
    </source>
</evidence>
<keyword evidence="3" id="KW-0808">Transferase</keyword>
<dbReference type="Proteomes" id="UP000030854">
    <property type="component" value="Unassembled WGS sequence"/>
</dbReference>
<keyword evidence="4" id="KW-1185">Reference proteome</keyword>
<dbReference type="AlphaFoldDB" id="A0A0B1P9Z5"/>
<keyword evidence="1" id="KW-1133">Transmembrane helix</keyword>
<comment type="caution">
    <text evidence="3">The sequence shown here is derived from an EMBL/GenBank/DDBJ whole genome shotgun (WGS) entry which is preliminary data.</text>
</comment>
<proteinExistence type="predicted"/>
<dbReference type="EMBL" id="JNVN01000368">
    <property type="protein sequence ID" value="KHJ35517.1"/>
    <property type="molecule type" value="Genomic_DNA"/>
</dbReference>
<organism evidence="3 4">
    <name type="scientific">Uncinula necator</name>
    <name type="common">Grape powdery mildew</name>
    <dbReference type="NCBI Taxonomy" id="52586"/>
    <lineage>
        <taxon>Eukaryota</taxon>
        <taxon>Fungi</taxon>
        <taxon>Dikarya</taxon>
        <taxon>Ascomycota</taxon>
        <taxon>Pezizomycotina</taxon>
        <taxon>Leotiomycetes</taxon>
        <taxon>Erysiphales</taxon>
        <taxon>Erysiphaceae</taxon>
        <taxon>Erysiphe</taxon>
    </lineage>
</organism>
<sequence>MFVVYLFYVLPTGMGALTLLVIGYGPLVTSYANKVSTKYLLTLRTSALIFKLLITVKQLPHNFIMSDLAKPSHEAQQSPSENKDPPNGIVIGNITFATANELQASLKESSRKTEVYTLSERLNNIEKMVPIPKLHSSNWAYWYESVQQLIRLSDTSAAFLQFPSTNKATTLWIRWWAAKLREKAPQVQTAPRDNPFTILSNIVQSSSDKSGYQLDIAADFHVSGNINDFSSYSSTPQTVRVAGGSQVITASYGDLIFPTTNGKSETLRGAIHMLGQINRVLLVSQLEKQGFSIEWPSHYRDIKLVRSDNTICAIFRRINGRFIANPQSPLPELRQPNVCPVNSDWHSILGHPGQKAQNAALKSAGIVKYKFPSDCEICTKVKIRNAKDMDLSVNHLHSGKLFTWI</sequence>